<gene>
    <name evidence="2" type="ORF">F2Q68_00016792</name>
</gene>
<sequence>MSSRKKASTKSHRDNSSPDNSSSQHDDVAPKVEFAEHSVGPEEAEAYWAARGESCPNGISAVRSFCRTPELVEFRLPETGEVSGYPPEGYFRCYEAYLMQCNLWSPIPEIIVQLFDRFKFLIGQVNTCGLQHIVGILVLSSQLGTTLDADHLEALLQPGGIRP</sequence>
<protein>
    <submittedName>
        <fullName evidence="2">Uncharacterized protein</fullName>
    </submittedName>
</protein>
<dbReference type="AlphaFoldDB" id="A0A8S9HLW0"/>
<evidence type="ECO:0000313" key="3">
    <source>
        <dbReference type="Proteomes" id="UP000712281"/>
    </source>
</evidence>
<feature type="compositionally biased region" description="Basic and acidic residues" evidence="1">
    <location>
        <begin position="24"/>
        <end position="35"/>
    </location>
</feature>
<organism evidence="2 3">
    <name type="scientific">Brassica cretica</name>
    <name type="common">Mustard</name>
    <dbReference type="NCBI Taxonomy" id="69181"/>
    <lineage>
        <taxon>Eukaryota</taxon>
        <taxon>Viridiplantae</taxon>
        <taxon>Streptophyta</taxon>
        <taxon>Embryophyta</taxon>
        <taxon>Tracheophyta</taxon>
        <taxon>Spermatophyta</taxon>
        <taxon>Magnoliopsida</taxon>
        <taxon>eudicotyledons</taxon>
        <taxon>Gunneridae</taxon>
        <taxon>Pentapetalae</taxon>
        <taxon>rosids</taxon>
        <taxon>malvids</taxon>
        <taxon>Brassicales</taxon>
        <taxon>Brassicaceae</taxon>
        <taxon>Brassiceae</taxon>
        <taxon>Brassica</taxon>
    </lineage>
</organism>
<name>A0A8S9HLW0_BRACR</name>
<comment type="caution">
    <text evidence="2">The sequence shown here is derived from an EMBL/GenBank/DDBJ whole genome shotgun (WGS) entry which is preliminary data.</text>
</comment>
<dbReference type="Proteomes" id="UP000712281">
    <property type="component" value="Unassembled WGS sequence"/>
</dbReference>
<accession>A0A8S9HLW0</accession>
<reference evidence="2" key="1">
    <citation type="submission" date="2019-12" db="EMBL/GenBank/DDBJ databases">
        <title>Genome sequencing and annotation of Brassica cretica.</title>
        <authorList>
            <person name="Studholme D.J."/>
            <person name="Sarris P.F."/>
        </authorList>
    </citation>
    <scope>NUCLEOTIDE SEQUENCE</scope>
    <source>
        <strain evidence="2">PFS-001/15</strain>
        <tissue evidence="2">Leaf</tissue>
    </source>
</reference>
<evidence type="ECO:0000313" key="2">
    <source>
        <dbReference type="EMBL" id="KAF2557426.1"/>
    </source>
</evidence>
<feature type="region of interest" description="Disordered" evidence="1">
    <location>
        <begin position="1"/>
        <end position="35"/>
    </location>
</feature>
<dbReference type="EMBL" id="QGKW02001940">
    <property type="protein sequence ID" value="KAF2557426.1"/>
    <property type="molecule type" value="Genomic_DNA"/>
</dbReference>
<proteinExistence type="predicted"/>
<feature type="compositionally biased region" description="Basic residues" evidence="1">
    <location>
        <begin position="1"/>
        <end position="10"/>
    </location>
</feature>
<evidence type="ECO:0000256" key="1">
    <source>
        <dbReference type="SAM" id="MobiDB-lite"/>
    </source>
</evidence>